<evidence type="ECO:0000256" key="10">
    <source>
        <dbReference type="RuleBase" id="RU363035"/>
    </source>
</evidence>
<dbReference type="InterPro" id="IPR009008">
    <property type="entry name" value="Val/Leu/Ile-tRNA-synth_edit"/>
</dbReference>
<proteinExistence type="inferred from homology"/>
<gene>
    <name evidence="9" type="primary">leuS</name>
    <name evidence="15" type="ORF">COX33_00050</name>
</gene>
<dbReference type="PANTHER" id="PTHR43740:SF2">
    <property type="entry name" value="LEUCINE--TRNA LIGASE, MITOCHONDRIAL"/>
    <property type="match status" value="1"/>
</dbReference>
<evidence type="ECO:0000256" key="4">
    <source>
        <dbReference type="ARBA" id="ARBA00022741"/>
    </source>
</evidence>
<dbReference type="SUPFAM" id="SSF50677">
    <property type="entry name" value="ValRS/IleRS/LeuRS editing domain"/>
    <property type="match status" value="1"/>
</dbReference>
<name>A0A2G9Z1E3_9BACT</name>
<feature type="short sequence motif" description="'KMSKS' region" evidence="9">
    <location>
        <begin position="612"/>
        <end position="616"/>
    </location>
</feature>
<dbReference type="NCBIfam" id="TIGR00396">
    <property type="entry name" value="leuS_bact"/>
    <property type="match status" value="1"/>
</dbReference>
<dbReference type="GO" id="GO:0002161">
    <property type="term" value="F:aminoacyl-tRNA deacylase activity"/>
    <property type="evidence" value="ECO:0007669"/>
    <property type="project" value="InterPro"/>
</dbReference>
<dbReference type="CDD" id="cd07958">
    <property type="entry name" value="Anticodon_Ia_Leu_BEm"/>
    <property type="match status" value="1"/>
</dbReference>
<feature type="domain" description="Methionyl/Valyl/Leucyl/Isoleucyl-tRNA synthetase anticodon-binding" evidence="12">
    <location>
        <begin position="685"/>
        <end position="797"/>
    </location>
</feature>
<evidence type="ECO:0000259" key="14">
    <source>
        <dbReference type="Pfam" id="PF13603"/>
    </source>
</evidence>
<dbReference type="PROSITE" id="PS00178">
    <property type="entry name" value="AA_TRNA_LIGASE_I"/>
    <property type="match status" value="1"/>
</dbReference>
<dbReference type="AlphaFoldDB" id="A0A2G9Z1E3"/>
<dbReference type="EC" id="6.1.1.4" evidence="9"/>
<dbReference type="Gene3D" id="1.10.730.10">
    <property type="entry name" value="Isoleucyl-tRNA Synthetase, Domain 1"/>
    <property type="match status" value="1"/>
</dbReference>
<evidence type="ECO:0000256" key="7">
    <source>
        <dbReference type="ARBA" id="ARBA00023146"/>
    </source>
</evidence>
<evidence type="ECO:0000313" key="16">
    <source>
        <dbReference type="Proteomes" id="UP000237258"/>
    </source>
</evidence>
<feature type="domain" description="Aminoacyl-tRNA synthetase class Ia" evidence="11">
    <location>
        <begin position="430"/>
        <end position="646"/>
    </location>
</feature>
<dbReference type="SUPFAM" id="SSF47323">
    <property type="entry name" value="Anticodon-binding domain of a subclass of class I aminoacyl-tRNA synthetases"/>
    <property type="match status" value="1"/>
</dbReference>
<dbReference type="Pfam" id="PF09334">
    <property type="entry name" value="tRNA-synt_1g"/>
    <property type="match status" value="1"/>
</dbReference>
<feature type="domain" description="Methionyl/Leucyl tRNA synthetase" evidence="13">
    <location>
        <begin position="40"/>
        <end position="179"/>
    </location>
</feature>
<evidence type="ECO:0000256" key="9">
    <source>
        <dbReference type="HAMAP-Rule" id="MF_00049"/>
    </source>
</evidence>
<dbReference type="GO" id="GO:0004823">
    <property type="term" value="F:leucine-tRNA ligase activity"/>
    <property type="evidence" value="ECO:0007669"/>
    <property type="project" value="UniProtKB-UniRule"/>
</dbReference>
<evidence type="ECO:0000256" key="5">
    <source>
        <dbReference type="ARBA" id="ARBA00022840"/>
    </source>
</evidence>
<evidence type="ECO:0000313" key="15">
    <source>
        <dbReference type="EMBL" id="PIP24773.1"/>
    </source>
</evidence>
<comment type="similarity">
    <text evidence="1 9 10">Belongs to the class-I aminoacyl-tRNA synthetase family.</text>
</comment>
<dbReference type="HAMAP" id="MF_00049_B">
    <property type="entry name" value="Leu_tRNA_synth_B"/>
    <property type="match status" value="1"/>
</dbReference>
<feature type="domain" description="Leucyl-tRNA synthetase editing" evidence="14">
    <location>
        <begin position="219"/>
        <end position="418"/>
    </location>
</feature>
<evidence type="ECO:0000256" key="3">
    <source>
        <dbReference type="ARBA" id="ARBA00022598"/>
    </source>
</evidence>
<dbReference type="GO" id="GO:0005829">
    <property type="term" value="C:cytosol"/>
    <property type="evidence" value="ECO:0007669"/>
    <property type="project" value="TreeGrafter"/>
</dbReference>
<dbReference type="InterPro" id="IPR015413">
    <property type="entry name" value="Methionyl/Leucyl_tRNA_Synth"/>
</dbReference>
<dbReference type="InterPro" id="IPR013155">
    <property type="entry name" value="M/V/L/I-tRNA-synth_anticd-bd"/>
</dbReference>
<comment type="caution">
    <text evidence="9">Lacks conserved residue(s) required for the propagation of feature annotation.</text>
</comment>
<protein>
    <recommendedName>
        <fullName evidence="9">Leucine--tRNA ligase</fullName>
        <ecNumber evidence="9">6.1.1.4</ecNumber>
    </recommendedName>
    <alternativeName>
        <fullName evidence="9">Leucyl-tRNA synthetase</fullName>
        <shortName evidence="9">LeuRS</shortName>
    </alternativeName>
</protein>
<dbReference type="Gene3D" id="3.10.20.590">
    <property type="match status" value="1"/>
</dbReference>
<dbReference type="Pfam" id="PF08264">
    <property type="entry name" value="Anticodon_1"/>
    <property type="match status" value="1"/>
</dbReference>
<dbReference type="Pfam" id="PF00133">
    <property type="entry name" value="tRNA-synt_1"/>
    <property type="match status" value="1"/>
</dbReference>
<comment type="subcellular location">
    <subcellularLocation>
        <location evidence="9">Cytoplasm</location>
    </subcellularLocation>
</comment>
<dbReference type="InterPro" id="IPR025709">
    <property type="entry name" value="Leu_tRNA-synth_edit"/>
</dbReference>
<dbReference type="FunFam" id="3.40.50.620:FF:000003">
    <property type="entry name" value="Leucine--tRNA ligase"/>
    <property type="match status" value="1"/>
</dbReference>
<evidence type="ECO:0000256" key="2">
    <source>
        <dbReference type="ARBA" id="ARBA00022490"/>
    </source>
</evidence>
<dbReference type="GO" id="GO:0006429">
    <property type="term" value="P:leucyl-tRNA aminoacylation"/>
    <property type="evidence" value="ECO:0007669"/>
    <property type="project" value="UniProtKB-UniRule"/>
</dbReference>
<evidence type="ECO:0000259" key="11">
    <source>
        <dbReference type="Pfam" id="PF00133"/>
    </source>
</evidence>
<dbReference type="CDD" id="cd00812">
    <property type="entry name" value="LeuRS_core"/>
    <property type="match status" value="1"/>
</dbReference>
<dbReference type="FunFam" id="1.10.730.10:FF:000011">
    <property type="entry name" value="Leucine--tRNA ligase chloroplastic/mitochondrial"/>
    <property type="match status" value="1"/>
</dbReference>
<organism evidence="15 16">
    <name type="scientific">Candidatus Nealsonbacteria bacterium CG23_combo_of_CG06-09_8_20_14_all_36_125</name>
    <dbReference type="NCBI Taxonomy" id="1974719"/>
    <lineage>
        <taxon>Bacteria</taxon>
        <taxon>Candidatus Nealsoniibacteriota</taxon>
    </lineage>
</organism>
<evidence type="ECO:0000259" key="12">
    <source>
        <dbReference type="Pfam" id="PF08264"/>
    </source>
</evidence>
<reference evidence="15 16" key="1">
    <citation type="submission" date="2017-09" db="EMBL/GenBank/DDBJ databases">
        <title>Depth-based differentiation of microbial function through sediment-hosted aquifers and enrichment of novel symbionts in the deep terrestrial subsurface.</title>
        <authorList>
            <person name="Probst A.J."/>
            <person name="Ladd B."/>
            <person name="Jarett J.K."/>
            <person name="Geller-Mcgrath D.E."/>
            <person name="Sieber C.M."/>
            <person name="Emerson J.B."/>
            <person name="Anantharaman K."/>
            <person name="Thomas B.C."/>
            <person name="Malmstrom R."/>
            <person name="Stieglmeier M."/>
            <person name="Klingl A."/>
            <person name="Woyke T."/>
            <person name="Ryan C.M."/>
            <person name="Banfield J.F."/>
        </authorList>
    </citation>
    <scope>NUCLEOTIDE SEQUENCE [LARGE SCALE GENOMIC DNA]</scope>
    <source>
        <strain evidence="15">CG23_combo_of_CG06-09_8_20_14_all_36_125</strain>
    </source>
</reference>
<keyword evidence="4 9" id="KW-0547">Nucleotide-binding</keyword>
<dbReference type="InterPro" id="IPR001412">
    <property type="entry name" value="aa-tRNA-synth_I_CS"/>
</dbReference>
<dbReference type="GO" id="GO:0005524">
    <property type="term" value="F:ATP binding"/>
    <property type="evidence" value="ECO:0007669"/>
    <property type="project" value="UniProtKB-UniRule"/>
</dbReference>
<feature type="binding site" evidence="9">
    <location>
        <position position="615"/>
    </location>
    <ligand>
        <name>ATP</name>
        <dbReference type="ChEBI" id="CHEBI:30616"/>
    </ligand>
</feature>
<evidence type="ECO:0000256" key="6">
    <source>
        <dbReference type="ARBA" id="ARBA00022917"/>
    </source>
</evidence>
<dbReference type="FunFam" id="3.40.50.620:FF:000056">
    <property type="entry name" value="Leucine--tRNA ligase"/>
    <property type="match status" value="1"/>
</dbReference>
<evidence type="ECO:0000259" key="13">
    <source>
        <dbReference type="Pfam" id="PF09334"/>
    </source>
</evidence>
<keyword evidence="3 9" id="KW-0436">Ligase</keyword>
<dbReference type="InterPro" id="IPR002300">
    <property type="entry name" value="aa-tRNA-synth_Ia"/>
</dbReference>
<dbReference type="Pfam" id="PF13603">
    <property type="entry name" value="tRNA-synt_1_2"/>
    <property type="match status" value="1"/>
</dbReference>
<dbReference type="Proteomes" id="UP000237258">
    <property type="component" value="Unassembled WGS sequence"/>
</dbReference>
<keyword evidence="5 9" id="KW-0067">ATP-binding</keyword>
<dbReference type="InterPro" id="IPR009080">
    <property type="entry name" value="tRNAsynth_Ia_anticodon-bd"/>
</dbReference>
<comment type="caution">
    <text evidence="15">The sequence shown here is derived from an EMBL/GenBank/DDBJ whole genome shotgun (WGS) entry which is preliminary data.</text>
</comment>
<keyword evidence="6 9" id="KW-0648">Protein biosynthesis</keyword>
<evidence type="ECO:0000256" key="8">
    <source>
        <dbReference type="ARBA" id="ARBA00047469"/>
    </source>
</evidence>
<dbReference type="PRINTS" id="PR00985">
    <property type="entry name" value="TRNASYNTHLEU"/>
</dbReference>
<keyword evidence="2 9" id="KW-0963">Cytoplasm</keyword>
<dbReference type="SUPFAM" id="SSF52374">
    <property type="entry name" value="Nucleotidylyl transferase"/>
    <property type="match status" value="1"/>
</dbReference>
<keyword evidence="7 9" id="KW-0030">Aminoacyl-tRNA synthetase</keyword>
<dbReference type="Gene3D" id="3.40.50.620">
    <property type="entry name" value="HUPs"/>
    <property type="match status" value="2"/>
</dbReference>
<evidence type="ECO:0000256" key="1">
    <source>
        <dbReference type="ARBA" id="ARBA00005594"/>
    </source>
</evidence>
<dbReference type="InterPro" id="IPR002302">
    <property type="entry name" value="Leu-tRNA-ligase"/>
</dbReference>
<sequence length="833" mass="96191">MDYNPQKIEKKWQRVWGKEKLFKARDISKKPKFYCLDMFPYPSAEGVHVGHLRGYTFSDVIAKKKIMEGRNVLHPMGWDAFGLPAENFAIKTGIHPAISTKRAIKNIKKQLISAGFGYDWQREICACNPDYYKWTQWMFLQFYKAGLAYRKEAAVNFCPSCKTVLANEQVVDGKCERCDTLVGKKYLEQWFFKITEYAERLLSDLNKIDWPEKIKIMQENWIGRSVGTEIDFQVYIGDTYVNFPVFTTRIDTLFGCTYLVIAPEYSLIEKLKFKIENWAEVKKYIEEAKKKTEIERLAEDKEKTGIEIRGIKAINPVNNQEVPIFVADYVLMEYGTGAIMAVPAHDQRDFLFAKKYNLPIVEVIKSLKTNQAVDESKDSSPPFANARVFEEEGVLTNSGIFSGIKSAEAREEMTKYLEKRNLAKKAVYYKLRDWLISRQRYWGAPIPIIYCPKCGKIPVPEKDLPVLLPKIKDFKPTGKGESPLAKSIKFVNTKCPKCRGPAKRETDTMDTFVCSSWYFLRYVDPKNPKTFASKEKIKIWLPVDLYIGGAEHAVMHLLYARFFAKALFDQKLIEFAETSSHLTPRSASPRSAFDEPFSKLFNQGTVYRQGAKMSKSRGNVVTPDYIIKKFGADTMRLYELFMGPADQATEWSDKGIIGCYRFLQKVWNLQKKIENCKLKLVNFEKLLHKTIKKVTEDIENFRFNTAVSALMILTNEFEKFPKLPTANYQLLLKLLAPMAPHIAEELWQNLGHKKSIFLEKWPEYNPKLVKEEIVTLVIQVNGRVRDKIEVKASLSEEKARALAISREKVQKWIEGKEIKKVVFVQGKLINIVI</sequence>
<comment type="catalytic activity">
    <reaction evidence="8 9">
        <text>tRNA(Leu) + L-leucine + ATP = L-leucyl-tRNA(Leu) + AMP + diphosphate</text>
        <dbReference type="Rhea" id="RHEA:11688"/>
        <dbReference type="Rhea" id="RHEA-COMP:9613"/>
        <dbReference type="Rhea" id="RHEA-COMP:9622"/>
        <dbReference type="ChEBI" id="CHEBI:30616"/>
        <dbReference type="ChEBI" id="CHEBI:33019"/>
        <dbReference type="ChEBI" id="CHEBI:57427"/>
        <dbReference type="ChEBI" id="CHEBI:78442"/>
        <dbReference type="ChEBI" id="CHEBI:78494"/>
        <dbReference type="ChEBI" id="CHEBI:456215"/>
        <dbReference type="EC" id="6.1.1.4"/>
    </reaction>
</comment>
<dbReference type="InterPro" id="IPR014729">
    <property type="entry name" value="Rossmann-like_a/b/a_fold"/>
</dbReference>
<accession>A0A2G9Z1E3</accession>
<dbReference type="PANTHER" id="PTHR43740">
    <property type="entry name" value="LEUCYL-TRNA SYNTHETASE"/>
    <property type="match status" value="1"/>
</dbReference>
<dbReference type="EMBL" id="PCRR01000002">
    <property type="protein sequence ID" value="PIP24773.1"/>
    <property type="molecule type" value="Genomic_DNA"/>
</dbReference>